<reference evidence="11 12" key="1">
    <citation type="submission" date="2019-02" db="EMBL/GenBank/DDBJ databases">
        <title>Deep-cultivation of Planctomycetes and their phenomic and genomic characterization uncovers novel biology.</title>
        <authorList>
            <person name="Wiegand S."/>
            <person name="Jogler M."/>
            <person name="Boedeker C."/>
            <person name="Pinto D."/>
            <person name="Vollmers J."/>
            <person name="Rivas-Marin E."/>
            <person name="Kohn T."/>
            <person name="Peeters S.H."/>
            <person name="Heuer A."/>
            <person name="Rast P."/>
            <person name="Oberbeckmann S."/>
            <person name="Bunk B."/>
            <person name="Jeske O."/>
            <person name="Meyerdierks A."/>
            <person name="Storesund J.E."/>
            <person name="Kallscheuer N."/>
            <person name="Luecker S."/>
            <person name="Lage O.M."/>
            <person name="Pohl T."/>
            <person name="Merkel B.J."/>
            <person name="Hornburger P."/>
            <person name="Mueller R.-W."/>
            <person name="Bruemmer F."/>
            <person name="Labrenz M."/>
            <person name="Spormann A.M."/>
            <person name="Op den Camp H."/>
            <person name="Overmann J."/>
            <person name="Amann R."/>
            <person name="Jetten M.S.M."/>
            <person name="Mascher T."/>
            <person name="Medema M.H."/>
            <person name="Devos D.P."/>
            <person name="Kaster A.-K."/>
            <person name="Ovreas L."/>
            <person name="Rohde M."/>
            <person name="Galperin M.Y."/>
            <person name="Jogler C."/>
        </authorList>
    </citation>
    <scope>NUCLEOTIDE SEQUENCE [LARGE SCALE GENOMIC DNA]</scope>
    <source>
        <strain evidence="11 12">EC9</strain>
    </source>
</reference>
<dbReference type="PANTHER" id="PTHR11774:SF11">
    <property type="entry name" value="GERANYLGERANYL TRANSFERASE TYPE-2 SUBUNIT BETA"/>
    <property type="match status" value="1"/>
</dbReference>
<accession>A0A517LWZ7</accession>
<sequence length="306" mass="33344">MTYLEALTIRLAQGAAELPEAMRQRQGDWLLAQQRPDGGFAGREGGSDLYYTAFALRSLMILGLLDGEPADRAAEFLKQRLQGREAIIDLISLIMAAKMLEISSGIDVMQSANGGWQDAIAELLETLRREDGGYAKSPEGRAGSTYQTFLTLLCYELIERSPPEPRQIEAFIRGQAQVEGGFLEIRVGKRAGVNPTAAAIGALRVLQRLDEPTQQLTTEFLAEMQINDGGMTANTRIPIADLLSTCTAIVTLTDLQSLDQIDRAAATRYVHSMERPGGGFAGFEMDPAEDVEYTFYGLAACSLLSL</sequence>
<comment type="similarity">
    <text evidence="2">Belongs to the protein prenyltransferase subunit beta family.</text>
</comment>
<name>A0A517LWZ7_9BACT</name>
<keyword evidence="12" id="KW-1185">Reference proteome</keyword>
<evidence type="ECO:0000256" key="6">
    <source>
        <dbReference type="ARBA" id="ARBA00022737"/>
    </source>
</evidence>
<keyword evidence="5" id="KW-0479">Metal-binding</keyword>
<comment type="cofactor">
    <cofactor evidence="1">
        <name>Zn(2+)</name>
        <dbReference type="ChEBI" id="CHEBI:29105"/>
    </cofactor>
</comment>
<dbReference type="EMBL" id="CP036261">
    <property type="protein sequence ID" value="QDS87130.1"/>
    <property type="molecule type" value="Genomic_DNA"/>
</dbReference>
<dbReference type="KEGG" id="ruv:EC9_13060"/>
<dbReference type="InterPro" id="IPR008930">
    <property type="entry name" value="Terpenoid_cyclase/PrenylTrfase"/>
</dbReference>
<feature type="domain" description="Prenyltransferase alpha-alpha toroid" evidence="10">
    <location>
        <begin position="200"/>
        <end position="304"/>
    </location>
</feature>
<gene>
    <name evidence="11" type="ORF">EC9_13060</name>
</gene>
<organism evidence="11 12">
    <name type="scientific">Rosistilla ulvae</name>
    <dbReference type="NCBI Taxonomy" id="1930277"/>
    <lineage>
        <taxon>Bacteria</taxon>
        <taxon>Pseudomonadati</taxon>
        <taxon>Planctomycetota</taxon>
        <taxon>Planctomycetia</taxon>
        <taxon>Pirellulales</taxon>
        <taxon>Pirellulaceae</taxon>
        <taxon>Rosistilla</taxon>
    </lineage>
</organism>
<evidence type="ECO:0000256" key="5">
    <source>
        <dbReference type="ARBA" id="ARBA00022723"/>
    </source>
</evidence>
<keyword evidence="7" id="KW-0862">Zinc</keyword>
<dbReference type="InterPro" id="IPR001330">
    <property type="entry name" value="Prenyltrans"/>
</dbReference>
<dbReference type="PANTHER" id="PTHR11774">
    <property type="entry name" value="GERANYLGERANYL TRANSFERASE TYPE BETA SUBUNIT"/>
    <property type="match status" value="1"/>
</dbReference>
<dbReference type="RefSeq" id="WP_231753470.1">
    <property type="nucleotide sequence ID" value="NZ_CP036261.1"/>
</dbReference>
<keyword evidence="6" id="KW-0677">Repeat</keyword>
<evidence type="ECO:0000256" key="9">
    <source>
        <dbReference type="ARBA" id="ARBA00032766"/>
    </source>
</evidence>
<keyword evidence="4 11" id="KW-0808">Transferase</keyword>
<evidence type="ECO:0000256" key="7">
    <source>
        <dbReference type="ARBA" id="ARBA00022833"/>
    </source>
</evidence>
<evidence type="ECO:0000313" key="11">
    <source>
        <dbReference type="EMBL" id="QDS87130.1"/>
    </source>
</evidence>
<dbReference type="Pfam" id="PF00432">
    <property type="entry name" value="Prenyltrans"/>
    <property type="match status" value="2"/>
</dbReference>
<evidence type="ECO:0000256" key="3">
    <source>
        <dbReference type="ARBA" id="ARBA00022602"/>
    </source>
</evidence>
<evidence type="ECO:0000256" key="8">
    <source>
        <dbReference type="ARBA" id="ARBA00030816"/>
    </source>
</evidence>
<keyword evidence="3" id="KW-0637">Prenyltransferase</keyword>
<evidence type="ECO:0000256" key="2">
    <source>
        <dbReference type="ARBA" id="ARBA00010497"/>
    </source>
</evidence>
<protein>
    <recommendedName>
        <fullName evidence="8">Geranylgeranyl transferase type II subunit beta</fullName>
    </recommendedName>
    <alternativeName>
        <fullName evidence="9">Type II protein geranyl-geranyltransferase subunit beta</fullName>
    </alternativeName>
</protein>
<dbReference type="Proteomes" id="UP000319557">
    <property type="component" value="Chromosome"/>
</dbReference>
<feature type="domain" description="Prenyltransferase alpha-alpha toroid" evidence="10">
    <location>
        <begin position="16"/>
        <end position="159"/>
    </location>
</feature>
<dbReference type="AlphaFoldDB" id="A0A517LWZ7"/>
<dbReference type="SUPFAM" id="SSF48239">
    <property type="entry name" value="Terpenoid cyclases/Protein prenyltransferases"/>
    <property type="match status" value="2"/>
</dbReference>
<proteinExistence type="inferred from homology"/>
<evidence type="ECO:0000256" key="1">
    <source>
        <dbReference type="ARBA" id="ARBA00001947"/>
    </source>
</evidence>
<dbReference type="InterPro" id="IPR045089">
    <property type="entry name" value="PGGT1B-like"/>
</dbReference>
<dbReference type="CDD" id="cd00688">
    <property type="entry name" value="ISOPREN_C2_like"/>
    <property type="match status" value="1"/>
</dbReference>
<evidence type="ECO:0000256" key="4">
    <source>
        <dbReference type="ARBA" id="ARBA00022679"/>
    </source>
</evidence>
<dbReference type="GO" id="GO:0046872">
    <property type="term" value="F:metal ion binding"/>
    <property type="evidence" value="ECO:0007669"/>
    <property type="project" value="UniProtKB-KW"/>
</dbReference>
<dbReference type="GO" id="GO:0008318">
    <property type="term" value="F:protein prenyltransferase activity"/>
    <property type="evidence" value="ECO:0007669"/>
    <property type="project" value="InterPro"/>
</dbReference>
<dbReference type="Gene3D" id="1.50.10.20">
    <property type="match status" value="3"/>
</dbReference>
<evidence type="ECO:0000313" key="12">
    <source>
        <dbReference type="Proteomes" id="UP000319557"/>
    </source>
</evidence>
<evidence type="ECO:0000259" key="10">
    <source>
        <dbReference type="Pfam" id="PF00432"/>
    </source>
</evidence>